<gene>
    <name evidence="1" type="ORF">F4820DRAFT_467324</name>
</gene>
<name>A0ACB9YIA3_9PEZI</name>
<protein>
    <submittedName>
        <fullName evidence="1">Uncharacterized protein</fullName>
    </submittedName>
</protein>
<dbReference type="EMBL" id="MU393656">
    <property type="protein sequence ID" value="KAI4859116.1"/>
    <property type="molecule type" value="Genomic_DNA"/>
</dbReference>
<evidence type="ECO:0000313" key="1">
    <source>
        <dbReference type="EMBL" id="KAI4859116.1"/>
    </source>
</evidence>
<sequence>MDALMHVSRTLVELNDFSQAAPLVKEALEREEQVSGPDDLACLPIRIFLGEIMHALSDSEQAAEVFSKVAVTIQATEDIRKLLTCEEEIFVFALFSRSIFEAGRVDESEGNAGNAIALNKTLSPPGCPVFDTFPSDFRKFLQKIQEASVSENQEPLAPRAILSSEQSSSSTLVTQPSSTNGEQETQKVPQPSVKSSPKAELFREVIHGGSKRTSTF</sequence>
<reference evidence="1 2" key="1">
    <citation type="journal article" date="2022" name="New Phytol.">
        <title>Ecological generalism drives hyperdiversity of secondary metabolite gene clusters in xylarialean endophytes.</title>
        <authorList>
            <person name="Franco M.E.E."/>
            <person name="Wisecaver J.H."/>
            <person name="Arnold A.E."/>
            <person name="Ju Y.M."/>
            <person name="Slot J.C."/>
            <person name="Ahrendt S."/>
            <person name="Moore L.P."/>
            <person name="Eastman K.E."/>
            <person name="Scott K."/>
            <person name="Konkel Z."/>
            <person name="Mondo S.J."/>
            <person name="Kuo A."/>
            <person name="Hayes R.D."/>
            <person name="Haridas S."/>
            <person name="Andreopoulos B."/>
            <person name="Riley R."/>
            <person name="LaButti K."/>
            <person name="Pangilinan J."/>
            <person name="Lipzen A."/>
            <person name="Amirebrahimi M."/>
            <person name="Yan J."/>
            <person name="Adam C."/>
            <person name="Keymanesh K."/>
            <person name="Ng V."/>
            <person name="Louie K."/>
            <person name="Northen T."/>
            <person name="Drula E."/>
            <person name="Henrissat B."/>
            <person name="Hsieh H.M."/>
            <person name="Youens-Clark K."/>
            <person name="Lutzoni F."/>
            <person name="Miadlikowska J."/>
            <person name="Eastwood D.C."/>
            <person name="Hamelin R.C."/>
            <person name="Grigoriev I.V."/>
            <person name="U'Ren J.M."/>
        </authorList>
    </citation>
    <scope>NUCLEOTIDE SEQUENCE [LARGE SCALE GENOMIC DNA]</scope>
    <source>
        <strain evidence="1 2">CBS 119005</strain>
    </source>
</reference>
<accession>A0ACB9YIA3</accession>
<evidence type="ECO:0000313" key="2">
    <source>
        <dbReference type="Proteomes" id="UP001497700"/>
    </source>
</evidence>
<keyword evidence="2" id="KW-1185">Reference proteome</keyword>
<organism evidence="1 2">
    <name type="scientific">Hypoxylon rubiginosum</name>
    <dbReference type="NCBI Taxonomy" id="110542"/>
    <lineage>
        <taxon>Eukaryota</taxon>
        <taxon>Fungi</taxon>
        <taxon>Dikarya</taxon>
        <taxon>Ascomycota</taxon>
        <taxon>Pezizomycotina</taxon>
        <taxon>Sordariomycetes</taxon>
        <taxon>Xylariomycetidae</taxon>
        <taxon>Xylariales</taxon>
        <taxon>Hypoxylaceae</taxon>
        <taxon>Hypoxylon</taxon>
    </lineage>
</organism>
<comment type="caution">
    <text evidence="1">The sequence shown here is derived from an EMBL/GenBank/DDBJ whole genome shotgun (WGS) entry which is preliminary data.</text>
</comment>
<proteinExistence type="predicted"/>
<dbReference type="Proteomes" id="UP001497700">
    <property type="component" value="Unassembled WGS sequence"/>
</dbReference>